<feature type="region of interest" description="Disordered" evidence="1">
    <location>
        <begin position="177"/>
        <end position="243"/>
    </location>
</feature>
<dbReference type="PANTHER" id="PTHR35587">
    <property type="entry name" value="EXPRESSED PROTEIN"/>
    <property type="match status" value="1"/>
</dbReference>
<gene>
    <name evidence="2" type="ORF">FALBO_9573</name>
</gene>
<keyword evidence="3" id="KW-1185">Reference proteome</keyword>
<reference evidence="2 3" key="1">
    <citation type="submission" date="2020-01" db="EMBL/GenBank/DDBJ databases">
        <title>Identification and distribution of gene clusters putatively required for synthesis of sphingolipid metabolism inhibitors in phylogenetically diverse species of the filamentous fungus Fusarium.</title>
        <authorList>
            <person name="Kim H.-S."/>
            <person name="Busman M."/>
            <person name="Brown D.W."/>
            <person name="Divon H."/>
            <person name="Uhlig S."/>
            <person name="Proctor R.H."/>
        </authorList>
    </citation>
    <scope>NUCLEOTIDE SEQUENCE [LARGE SCALE GENOMIC DNA]</scope>
    <source>
        <strain evidence="2 3">NRRL 20459</strain>
    </source>
</reference>
<sequence length="333" mass="36980">MVNPFHSIVLSYELMGFWDHSVIIGDLRVDSWCCAGVDNPLLDSFCLCLPSFPNSRPRESEPALRELPSYSGPDLLVQPFGVSAGNALPRVLPLKPEGYTVQPPPYYPSRNNSLEVKPLRLVRATRKRRPSKQPPPPSYYETCSHTLYQSVTTLSFEAPDPPPPYSEKMATQGIMPKVGTTTLPSGPGAPGSSPGGSPARSADDVLADLRRQLDDSASEASSIDSQGRRRRRRNNKQLATRDGIKTGAVLPRLAETKPVRLQLGLNLDVEVELKARLQGDVSLTLLVEKKKSTRESTELKPNMAGEVSVEELFFMRLGTMRLRQKWLDRERDF</sequence>
<dbReference type="PANTHER" id="PTHR35587:SF4">
    <property type="match status" value="1"/>
</dbReference>
<evidence type="ECO:0000256" key="1">
    <source>
        <dbReference type="SAM" id="MobiDB-lite"/>
    </source>
</evidence>
<feature type="compositionally biased region" description="Basic and acidic residues" evidence="1">
    <location>
        <begin position="201"/>
        <end position="214"/>
    </location>
</feature>
<feature type="compositionally biased region" description="Low complexity" evidence="1">
    <location>
        <begin position="184"/>
        <end position="200"/>
    </location>
</feature>
<protein>
    <submittedName>
        <fullName evidence="2">Uncharacterized protein</fullName>
    </submittedName>
</protein>
<proteinExistence type="predicted"/>
<evidence type="ECO:0000313" key="3">
    <source>
        <dbReference type="Proteomes" id="UP000554235"/>
    </source>
</evidence>
<feature type="region of interest" description="Disordered" evidence="1">
    <location>
        <begin position="117"/>
        <end position="142"/>
    </location>
</feature>
<dbReference type="OrthoDB" id="2873061at2759"/>
<evidence type="ECO:0000313" key="2">
    <source>
        <dbReference type="EMBL" id="KAF4463590.1"/>
    </source>
</evidence>
<dbReference type="AlphaFoldDB" id="A0A8H4P8V4"/>
<organism evidence="2 3">
    <name type="scientific">Fusarium albosuccineum</name>
    <dbReference type="NCBI Taxonomy" id="1237068"/>
    <lineage>
        <taxon>Eukaryota</taxon>
        <taxon>Fungi</taxon>
        <taxon>Dikarya</taxon>
        <taxon>Ascomycota</taxon>
        <taxon>Pezizomycotina</taxon>
        <taxon>Sordariomycetes</taxon>
        <taxon>Hypocreomycetidae</taxon>
        <taxon>Hypocreales</taxon>
        <taxon>Nectriaceae</taxon>
        <taxon>Fusarium</taxon>
        <taxon>Fusarium decemcellulare species complex</taxon>
    </lineage>
</organism>
<accession>A0A8H4P8V4</accession>
<name>A0A8H4P8V4_9HYPO</name>
<comment type="caution">
    <text evidence="2">The sequence shown here is derived from an EMBL/GenBank/DDBJ whole genome shotgun (WGS) entry which is preliminary data.</text>
</comment>
<dbReference type="EMBL" id="JAADYS010001334">
    <property type="protein sequence ID" value="KAF4463590.1"/>
    <property type="molecule type" value="Genomic_DNA"/>
</dbReference>
<dbReference type="Proteomes" id="UP000554235">
    <property type="component" value="Unassembled WGS sequence"/>
</dbReference>